<evidence type="ECO:0000256" key="1">
    <source>
        <dbReference type="SAM" id="Phobius"/>
    </source>
</evidence>
<name>A0A7N9CFW4_MACFA</name>
<evidence type="ECO:0000256" key="2">
    <source>
        <dbReference type="SAM" id="SignalP"/>
    </source>
</evidence>
<keyword evidence="1" id="KW-1133">Transmembrane helix</keyword>
<feature type="signal peptide" evidence="2">
    <location>
        <begin position="1"/>
        <end position="20"/>
    </location>
</feature>
<keyword evidence="1" id="KW-0812">Transmembrane</keyword>
<feature type="chain" id="PRO_5031120093" evidence="2">
    <location>
        <begin position="21"/>
        <end position="105"/>
    </location>
</feature>
<feature type="transmembrane region" description="Helical" evidence="1">
    <location>
        <begin position="30"/>
        <end position="48"/>
    </location>
</feature>
<evidence type="ECO:0000313" key="3">
    <source>
        <dbReference type="Ensembl" id="ENSMFAP00000049795.1"/>
    </source>
</evidence>
<dbReference type="Proteomes" id="UP000233100">
    <property type="component" value="Chromosome 10"/>
</dbReference>
<protein>
    <submittedName>
        <fullName evidence="3">Uncharacterized protein</fullName>
    </submittedName>
</protein>
<reference evidence="3" key="3">
    <citation type="submission" date="2025-09" db="UniProtKB">
        <authorList>
            <consortium name="Ensembl"/>
        </authorList>
    </citation>
    <scope>IDENTIFICATION</scope>
</reference>
<dbReference type="GeneTree" id="ENSGT01140000284046"/>
<organism evidence="3 4">
    <name type="scientific">Macaca fascicularis</name>
    <name type="common">Crab-eating macaque</name>
    <name type="synonym">Cynomolgus monkey</name>
    <dbReference type="NCBI Taxonomy" id="9541"/>
    <lineage>
        <taxon>Eukaryota</taxon>
        <taxon>Metazoa</taxon>
        <taxon>Chordata</taxon>
        <taxon>Craniata</taxon>
        <taxon>Vertebrata</taxon>
        <taxon>Euteleostomi</taxon>
        <taxon>Mammalia</taxon>
        <taxon>Eutheria</taxon>
        <taxon>Euarchontoglires</taxon>
        <taxon>Primates</taxon>
        <taxon>Haplorrhini</taxon>
        <taxon>Catarrhini</taxon>
        <taxon>Cercopithecidae</taxon>
        <taxon>Cercopithecinae</taxon>
        <taxon>Macaca</taxon>
    </lineage>
</organism>
<keyword evidence="4" id="KW-1185">Reference proteome</keyword>
<reference evidence="3 4" key="1">
    <citation type="submission" date="2013-03" db="EMBL/GenBank/DDBJ databases">
        <authorList>
            <person name="Warren W."/>
            <person name="Wilson R.K."/>
        </authorList>
    </citation>
    <scope>NUCLEOTIDE SEQUENCE</scope>
</reference>
<dbReference type="Ensembl" id="ENSMFAT00000076736.1">
    <property type="protein sequence ID" value="ENSMFAP00000049795.1"/>
    <property type="gene ID" value="ENSMFAG00000047948.1"/>
</dbReference>
<evidence type="ECO:0000313" key="4">
    <source>
        <dbReference type="Proteomes" id="UP000233100"/>
    </source>
</evidence>
<sequence length="105" mass="11520">MLRLSFCSWLISLNIMTSSSIHVVANDRIAFLWLNSTSLCICTTFFFIHSSVDGHIGCFQILAIVNSAAINMRVQISLGYTDFLFAGYIASSGIAGSYDSSIFSF</sequence>
<proteinExistence type="predicted"/>
<reference evidence="3" key="2">
    <citation type="submission" date="2025-08" db="UniProtKB">
        <authorList>
            <consortium name="Ensembl"/>
        </authorList>
    </citation>
    <scope>IDENTIFICATION</scope>
</reference>
<accession>A0A7N9CFW4</accession>
<keyword evidence="1" id="KW-0472">Membrane</keyword>
<keyword evidence="2" id="KW-0732">Signal</keyword>
<dbReference type="AlphaFoldDB" id="A0A7N9CFW4"/>